<dbReference type="InterPro" id="IPR018204">
    <property type="entry name" value="Trp_synthase_alpha_AS"/>
</dbReference>
<dbReference type="EC" id="4.2.1.20" evidence="8"/>
<organism evidence="10 11">
    <name type="scientific">Salinivirga cyanobacteriivorans</name>
    <dbReference type="NCBI Taxonomy" id="1307839"/>
    <lineage>
        <taxon>Bacteria</taxon>
        <taxon>Pseudomonadati</taxon>
        <taxon>Bacteroidota</taxon>
        <taxon>Bacteroidia</taxon>
        <taxon>Bacteroidales</taxon>
        <taxon>Salinivirgaceae</taxon>
        <taxon>Salinivirga</taxon>
    </lineage>
</organism>
<dbReference type="GO" id="GO:0005829">
    <property type="term" value="C:cytosol"/>
    <property type="evidence" value="ECO:0007669"/>
    <property type="project" value="TreeGrafter"/>
</dbReference>
<dbReference type="PANTHER" id="PTHR43406:SF1">
    <property type="entry name" value="TRYPTOPHAN SYNTHASE ALPHA CHAIN, CHLOROPLASTIC"/>
    <property type="match status" value="1"/>
</dbReference>
<evidence type="ECO:0000256" key="7">
    <source>
        <dbReference type="ARBA" id="ARBA00049047"/>
    </source>
</evidence>
<evidence type="ECO:0000256" key="1">
    <source>
        <dbReference type="ARBA" id="ARBA00004733"/>
    </source>
</evidence>
<dbReference type="AlphaFoldDB" id="A0A0S2I1W5"/>
<keyword evidence="3 8" id="KW-0028">Amino-acid biosynthesis</keyword>
<name>A0A0S2I1W5_9BACT</name>
<evidence type="ECO:0000313" key="11">
    <source>
        <dbReference type="Proteomes" id="UP000064893"/>
    </source>
</evidence>
<dbReference type="CDD" id="cd04724">
    <property type="entry name" value="Tryptophan_synthase_alpha"/>
    <property type="match status" value="1"/>
</dbReference>
<evidence type="ECO:0000256" key="4">
    <source>
        <dbReference type="ARBA" id="ARBA00022822"/>
    </source>
</evidence>
<dbReference type="KEGG" id="blq:L21SP5_02738"/>
<dbReference type="SUPFAM" id="SSF51366">
    <property type="entry name" value="Ribulose-phoshate binding barrel"/>
    <property type="match status" value="1"/>
</dbReference>
<evidence type="ECO:0000313" key="10">
    <source>
        <dbReference type="EMBL" id="ALO16361.1"/>
    </source>
</evidence>
<dbReference type="Proteomes" id="UP000064893">
    <property type="component" value="Chromosome"/>
</dbReference>
<gene>
    <name evidence="8 10" type="primary">trpA</name>
    <name evidence="10" type="ORF">L21SP5_02738</name>
</gene>
<accession>A0A0S2I1W5</accession>
<comment type="similarity">
    <text evidence="8 9">Belongs to the TrpA family.</text>
</comment>
<dbReference type="RefSeq" id="WP_057953741.1">
    <property type="nucleotide sequence ID" value="NZ_CP013118.1"/>
</dbReference>
<dbReference type="InterPro" id="IPR002028">
    <property type="entry name" value="Trp_synthase_suA"/>
</dbReference>
<keyword evidence="11" id="KW-1185">Reference proteome</keyword>
<keyword evidence="5 8" id="KW-0057">Aromatic amino acid biosynthesis</keyword>
<sequence>MNKLDQLFKHKKQNLLSVYFTAGYPEQDDTVRVAAQLDKAGVDFIEIGFPFSDPVADGPVIQKSSKQALDNGMTVQRLFEQLETIQQLKIPRVLMGYINPVLQFGMEHFLEKCAETGVDGVILPDLPLEEYQMHYEGLFKKYGIHNILLISPETPDERIQEIARLSTLFIYLVSSNAITGSRLDTGAVVSYFERVKSLVGDQPVMAGFGIRDRATFADVCQYTNGAIIGSAFIKALEVSSTFEEAIDEFVESINSLEMYK</sequence>
<dbReference type="PROSITE" id="PS00167">
    <property type="entry name" value="TRP_SYNTHASE_ALPHA"/>
    <property type="match status" value="1"/>
</dbReference>
<proteinExistence type="inferred from homology"/>
<dbReference type="PATRIC" id="fig|1307839.3.peg.2875"/>
<dbReference type="OrthoDB" id="9804578at2"/>
<evidence type="ECO:0000256" key="6">
    <source>
        <dbReference type="ARBA" id="ARBA00023239"/>
    </source>
</evidence>
<keyword evidence="4 8" id="KW-0822">Tryptophan biosynthesis</keyword>
<comment type="pathway">
    <text evidence="1 8">Amino-acid biosynthesis; L-tryptophan biosynthesis; L-tryptophan from chorismate: step 5/5.</text>
</comment>
<evidence type="ECO:0000256" key="3">
    <source>
        <dbReference type="ARBA" id="ARBA00022605"/>
    </source>
</evidence>
<comment type="catalytic activity">
    <reaction evidence="7 8">
        <text>(1S,2R)-1-C-(indol-3-yl)glycerol 3-phosphate + L-serine = D-glyceraldehyde 3-phosphate + L-tryptophan + H2O</text>
        <dbReference type="Rhea" id="RHEA:10532"/>
        <dbReference type="ChEBI" id="CHEBI:15377"/>
        <dbReference type="ChEBI" id="CHEBI:33384"/>
        <dbReference type="ChEBI" id="CHEBI:57912"/>
        <dbReference type="ChEBI" id="CHEBI:58866"/>
        <dbReference type="ChEBI" id="CHEBI:59776"/>
        <dbReference type="EC" id="4.2.1.20"/>
    </reaction>
</comment>
<keyword evidence="6 8" id="KW-0456">Lyase</keyword>
<protein>
    <recommendedName>
        <fullName evidence="8">Tryptophan synthase alpha chain</fullName>
        <ecNumber evidence="8">4.2.1.20</ecNumber>
    </recommendedName>
</protein>
<evidence type="ECO:0000256" key="8">
    <source>
        <dbReference type="HAMAP-Rule" id="MF_00131"/>
    </source>
</evidence>
<evidence type="ECO:0000256" key="5">
    <source>
        <dbReference type="ARBA" id="ARBA00023141"/>
    </source>
</evidence>
<dbReference type="GO" id="GO:0004834">
    <property type="term" value="F:tryptophan synthase activity"/>
    <property type="evidence" value="ECO:0007669"/>
    <property type="project" value="UniProtKB-UniRule"/>
</dbReference>
<feature type="active site" description="Proton acceptor" evidence="8">
    <location>
        <position position="46"/>
    </location>
</feature>
<comment type="function">
    <text evidence="8">The alpha subunit is responsible for the aldol cleavage of indoleglycerol phosphate to indole and glyceraldehyde 3-phosphate.</text>
</comment>
<evidence type="ECO:0000256" key="9">
    <source>
        <dbReference type="RuleBase" id="RU003662"/>
    </source>
</evidence>
<dbReference type="UniPathway" id="UPA00035">
    <property type="reaction ID" value="UER00044"/>
</dbReference>
<dbReference type="PANTHER" id="PTHR43406">
    <property type="entry name" value="TRYPTOPHAN SYNTHASE, ALPHA CHAIN"/>
    <property type="match status" value="1"/>
</dbReference>
<feature type="active site" description="Proton acceptor" evidence="8">
    <location>
        <position position="57"/>
    </location>
</feature>
<evidence type="ECO:0000256" key="2">
    <source>
        <dbReference type="ARBA" id="ARBA00011270"/>
    </source>
</evidence>
<dbReference type="Gene3D" id="3.20.20.70">
    <property type="entry name" value="Aldolase class I"/>
    <property type="match status" value="1"/>
</dbReference>
<reference evidence="10 11" key="1">
    <citation type="submission" date="2015-11" db="EMBL/GenBank/DDBJ databases">
        <title>Description and complete genome sequence of a novel strain predominating in hypersaline microbial mats and representing a new family of the Bacteriodetes phylum.</title>
        <authorList>
            <person name="Spring S."/>
            <person name="Bunk B."/>
            <person name="Sproer C."/>
            <person name="Klenk H.-P."/>
        </authorList>
    </citation>
    <scope>NUCLEOTIDE SEQUENCE [LARGE SCALE GENOMIC DNA]</scope>
    <source>
        <strain evidence="10 11">L21-Spi-D4</strain>
    </source>
</reference>
<comment type="subunit">
    <text evidence="2 8">Tetramer of two alpha and two beta chains.</text>
</comment>
<dbReference type="EMBL" id="CP013118">
    <property type="protein sequence ID" value="ALO16361.1"/>
    <property type="molecule type" value="Genomic_DNA"/>
</dbReference>
<dbReference type="InterPro" id="IPR013785">
    <property type="entry name" value="Aldolase_TIM"/>
</dbReference>
<dbReference type="NCBIfam" id="TIGR00262">
    <property type="entry name" value="trpA"/>
    <property type="match status" value="1"/>
</dbReference>
<dbReference type="STRING" id="1307839.L21SP5_02738"/>
<dbReference type="InterPro" id="IPR011060">
    <property type="entry name" value="RibuloseP-bd_barrel"/>
</dbReference>
<dbReference type="Pfam" id="PF00290">
    <property type="entry name" value="Trp_syntA"/>
    <property type="match status" value="1"/>
</dbReference>
<dbReference type="HAMAP" id="MF_00131">
    <property type="entry name" value="Trp_synth_alpha"/>
    <property type="match status" value="1"/>
</dbReference>